<dbReference type="CDD" id="cd00254">
    <property type="entry name" value="LT-like"/>
    <property type="match status" value="1"/>
</dbReference>
<proteinExistence type="predicted"/>
<organism evidence="2">
    <name type="scientific">marine sediment metagenome</name>
    <dbReference type="NCBI Taxonomy" id="412755"/>
    <lineage>
        <taxon>unclassified sequences</taxon>
        <taxon>metagenomes</taxon>
        <taxon>ecological metagenomes</taxon>
    </lineage>
</organism>
<dbReference type="SUPFAM" id="SSF53955">
    <property type="entry name" value="Lysozyme-like"/>
    <property type="match status" value="1"/>
</dbReference>
<evidence type="ECO:0000259" key="1">
    <source>
        <dbReference type="Pfam" id="PF01464"/>
    </source>
</evidence>
<reference evidence="2" key="1">
    <citation type="journal article" date="2015" name="Nature">
        <title>Complex archaea that bridge the gap between prokaryotes and eukaryotes.</title>
        <authorList>
            <person name="Spang A."/>
            <person name="Saw J.H."/>
            <person name="Jorgensen S.L."/>
            <person name="Zaremba-Niedzwiedzka K."/>
            <person name="Martijn J."/>
            <person name="Lind A.E."/>
            <person name="van Eijk R."/>
            <person name="Schleper C."/>
            <person name="Guy L."/>
            <person name="Ettema T.J."/>
        </authorList>
    </citation>
    <scope>NUCLEOTIDE SEQUENCE</scope>
</reference>
<dbReference type="Pfam" id="PF01464">
    <property type="entry name" value="SLT"/>
    <property type="match status" value="1"/>
</dbReference>
<dbReference type="InterPro" id="IPR008258">
    <property type="entry name" value="Transglycosylase_SLT_dom_1"/>
</dbReference>
<comment type="caution">
    <text evidence="2">The sequence shown here is derived from an EMBL/GenBank/DDBJ whole genome shotgun (WGS) entry which is preliminary data.</text>
</comment>
<dbReference type="AlphaFoldDB" id="A0A0F9TWG1"/>
<dbReference type="Gene3D" id="1.10.530.10">
    <property type="match status" value="1"/>
</dbReference>
<accession>A0A0F9TWG1</accession>
<feature type="domain" description="Transglycosylase SLT" evidence="1">
    <location>
        <begin position="60"/>
        <end position="152"/>
    </location>
</feature>
<dbReference type="InterPro" id="IPR023346">
    <property type="entry name" value="Lysozyme-like_dom_sf"/>
</dbReference>
<gene>
    <name evidence="2" type="ORF">LCGC14_0280030</name>
</gene>
<sequence length="171" mass="19154">MGLPSTMRVTRMNTLTRRSLCQMLLCAPALSACASTEAEPPAVARKLPLHPNETPELRGLINKWADHYEVPRPLVHRLAIRESTHRPEARNGPYFGLLQILPATARGMGFRGDAGELLNPDVNLKYGVKYLRGAWLLSNGDHATAIKWYARGYYYEAKRRGMLVETGLRKG</sequence>
<evidence type="ECO:0000313" key="2">
    <source>
        <dbReference type="EMBL" id="KKN85345.1"/>
    </source>
</evidence>
<protein>
    <recommendedName>
        <fullName evidence="1">Transglycosylase SLT domain-containing protein</fullName>
    </recommendedName>
</protein>
<dbReference type="EMBL" id="LAZR01000160">
    <property type="protein sequence ID" value="KKN85345.1"/>
    <property type="molecule type" value="Genomic_DNA"/>
</dbReference>
<name>A0A0F9TWG1_9ZZZZ</name>